<sequence>MRRMVVVLAVAATFAACNNSSEQTSSQLKAEAYKQIRDSLKLDSFQRAEAKELEIAEEKERILALQRSQPVRERVVYASNSAPRRRTYVQGVSETYTYSQPRKKGWSHAAKGAAIGAGAGAITGVLVDKKDARGAIIGGVIGAGTGYVIGRAKDRRTGRIQ</sequence>
<feature type="domain" description="YMGG-like Gly-zipper" evidence="1">
    <location>
        <begin position="108"/>
        <end position="151"/>
    </location>
</feature>
<proteinExistence type="predicted"/>
<comment type="caution">
    <text evidence="2">The sequence shown here is derived from an EMBL/GenBank/DDBJ whole genome shotgun (WGS) entry which is preliminary data.</text>
</comment>
<accession>A0ABW4ZN12</accession>
<dbReference type="Proteomes" id="UP001597387">
    <property type="component" value="Unassembled WGS sequence"/>
</dbReference>
<dbReference type="PROSITE" id="PS51257">
    <property type="entry name" value="PROKAR_LIPOPROTEIN"/>
    <property type="match status" value="1"/>
</dbReference>
<dbReference type="InterPro" id="IPR027367">
    <property type="entry name" value="Gly-zipper_YMGG"/>
</dbReference>
<evidence type="ECO:0000313" key="2">
    <source>
        <dbReference type="EMBL" id="MFD2163383.1"/>
    </source>
</evidence>
<gene>
    <name evidence="2" type="ORF">ACFSJU_13330</name>
</gene>
<dbReference type="Pfam" id="PF13441">
    <property type="entry name" value="Gly-zipper_YMGG"/>
    <property type="match status" value="1"/>
</dbReference>
<protein>
    <submittedName>
        <fullName evidence="2">YMGG-like glycine zipper-containing protein</fullName>
    </submittedName>
</protein>
<reference evidence="3" key="1">
    <citation type="journal article" date="2019" name="Int. J. Syst. Evol. Microbiol.">
        <title>The Global Catalogue of Microorganisms (GCM) 10K type strain sequencing project: providing services to taxonomists for standard genome sequencing and annotation.</title>
        <authorList>
            <consortium name="The Broad Institute Genomics Platform"/>
            <consortium name="The Broad Institute Genome Sequencing Center for Infectious Disease"/>
            <person name="Wu L."/>
            <person name="Ma J."/>
        </authorList>
    </citation>
    <scope>NUCLEOTIDE SEQUENCE [LARGE SCALE GENOMIC DNA]</scope>
    <source>
        <strain evidence="3">KCTC 42217</strain>
    </source>
</reference>
<name>A0ABW4ZN12_9SPHI</name>
<dbReference type="EMBL" id="JBHUHZ010000002">
    <property type="protein sequence ID" value="MFD2163383.1"/>
    <property type="molecule type" value="Genomic_DNA"/>
</dbReference>
<organism evidence="2 3">
    <name type="scientific">Paradesertivirga mongoliensis</name>
    <dbReference type="NCBI Taxonomy" id="2100740"/>
    <lineage>
        <taxon>Bacteria</taxon>
        <taxon>Pseudomonadati</taxon>
        <taxon>Bacteroidota</taxon>
        <taxon>Sphingobacteriia</taxon>
        <taxon>Sphingobacteriales</taxon>
        <taxon>Sphingobacteriaceae</taxon>
        <taxon>Paradesertivirga</taxon>
    </lineage>
</organism>
<keyword evidence="3" id="KW-1185">Reference proteome</keyword>
<evidence type="ECO:0000313" key="3">
    <source>
        <dbReference type="Proteomes" id="UP001597387"/>
    </source>
</evidence>
<dbReference type="RefSeq" id="WP_255900967.1">
    <property type="nucleotide sequence ID" value="NZ_JAFMZO010000002.1"/>
</dbReference>
<evidence type="ECO:0000259" key="1">
    <source>
        <dbReference type="Pfam" id="PF13441"/>
    </source>
</evidence>